<feature type="transmembrane region" description="Helical" evidence="1">
    <location>
        <begin position="231"/>
        <end position="251"/>
    </location>
</feature>
<accession>A0A4S8N8J6</accession>
<sequence length="260" mass="29220">MARTVDGLSTHTACPAGRLRQAGDVVTDGSHQFTTLGASHLTALAVFLILCWPLVVLGRRQRVTGDDLRFRRAFAVAIPLFTIPMQALQFTPSEWDLDTSLPLQICDFAWVVAVYALWTGRRWAASVNWLWGTTLTLQGMITPDLGSGWAEPRFWMFWGMHALIVWSAIYLVWGLRITPRWRDYRLTVALTTLWAAAAMTFNAIVGTNYGYLNGKPHRASVLDALPAWPTYVVIEVLVVSAVWALMTWLWVRRPQPPVAP</sequence>
<protein>
    <submittedName>
        <fullName evidence="2">TIGR02206 family membrane protein</fullName>
    </submittedName>
</protein>
<evidence type="ECO:0000313" key="2">
    <source>
        <dbReference type="EMBL" id="THV12081.1"/>
    </source>
</evidence>
<organism evidence="2 3">
    <name type="scientific">Nocardioides caeni</name>
    <dbReference type="NCBI Taxonomy" id="574700"/>
    <lineage>
        <taxon>Bacteria</taxon>
        <taxon>Bacillati</taxon>
        <taxon>Actinomycetota</taxon>
        <taxon>Actinomycetes</taxon>
        <taxon>Propionibacteriales</taxon>
        <taxon>Nocardioidaceae</taxon>
        <taxon>Nocardioides</taxon>
    </lineage>
</organism>
<evidence type="ECO:0000313" key="3">
    <source>
        <dbReference type="Proteomes" id="UP000307087"/>
    </source>
</evidence>
<keyword evidence="1" id="KW-1133">Transmembrane helix</keyword>
<dbReference type="NCBIfam" id="TIGR02206">
    <property type="entry name" value="intg_mem_TP0381"/>
    <property type="match status" value="1"/>
</dbReference>
<dbReference type="Proteomes" id="UP000307087">
    <property type="component" value="Unassembled WGS sequence"/>
</dbReference>
<proteinExistence type="predicted"/>
<dbReference type="InterPro" id="IPR011737">
    <property type="entry name" value="CHP02206_TP0381"/>
</dbReference>
<reference evidence="2 3" key="1">
    <citation type="journal article" date="2009" name="Int. J. Syst. Evol. Microbiol.">
        <title>Nocardioides caeni sp. nov., isolated from wastewater.</title>
        <authorList>
            <person name="Yoon J.H."/>
            <person name="Kang S.J."/>
            <person name="Park S."/>
            <person name="Kim W."/>
            <person name="Oh T.K."/>
        </authorList>
    </citation>
    <scope>NUCLEOTIDE SEQUENCE [LARGE SCALE GENOMIC DNA]</scope>
    <source>
        <strain evidence="2 3">DSM 23134</strain>
    </source>
</reference>
<feature type="transmembrane region" description="Helical" evidence="1">
    <location>
        <begin position="38"/>
        <end position="58"/>
    </location>
</feature>
<dbReference type="AlphaFoldDB" id="A0A4S8N8J6"/>
<keyword evidence="1" id="KW-0472">Membrane</keyword>
<comment type="caution">
    <text evidence="2">The sequence shown here is derived from an EMBL/GenBank/DDBJ whole genome shotgun (WGS) entry which is preliminary data.</text>
</comment>
<feature type="transmembrane region" description="Helical" evidence="1">
    <location>
        <begin position="101"/>
        <end position="118"/>
    </location>
</feature>
<dbReference type="EMBL" id="STGW01000007">
    <property type="protein sequence ID" value="THV12081.1"/>
    <property type="molecule type" value="Genomic_DNA"/>
</dbReference>
<evidence type="ECO:0000256" key="1">
    <source>
        <dbReference type="SAM" id="Phobius"/>
    </source>
</evidence>
<keyword evidence="1" id="KW-0812">Transmembrane</keyword>
<feature type="transmembrane region" description="Helical" evidence="1">
    <location>
        <begin position="187"/>
        <end position="211"/>
    </location>
</feature>
<gene>
    <name evidence="2" type="ORF">E9934_12025</name>
</gene>
<dbReference type="Pfam" id="PF14808">
    <property type="entry name" value="TMEM164"/>
    <property type="match status" value="1"/>
</dbReference>
<feature type="transmembrane region" description="Helical" evidence="1">
    <location>
        <begin position="125"/>
        <end position="143"/>
    </location>
</feature>
<name>A0A4S8N8J6_9ACTN</name>
<keyword evidence="3" id="KW-1185">Reference proteome</keyword>
<feature type="transmembrane region" description="Helical" evidence="1">
    <location>
        <begin position="70"/>
        <end position="89"/>
    </location>
</feature>
<feature type="transmembrane region" description="Helical" evidence="1">
    <location>
        <begin position="155"/>
        <end position="175"/>
    </location>
</feature>